<comment type="similarity">
    <text evidence="3">Belongs to the peptidase M1 family.</text>
</comment>
<dbReference type="PANTHER" id="PTHR11533">
    <property type="entry name" value="PROTEASE M1 ZINC METALLOPROTEASE"/>
    <property type="match status" value="1"/>
</dbReference>
<dbReference type="Proteomes" id="UP001246372">
    <property type="component" value="Unassembled WGS sequence"/>
</dbReference>
<organism evidence="14 15">
    <name type="scientific">Roseateles aquae</name>
    <dbReference type="NCBI Taxonomy" id="3077235"/>
    <lineage>
        <taxon>Bacteria</taxon>
        <taxon>Pseudomonadati</taxon>
        <taxon>Pseudomonadota</taxon>
        <taxon>Betaproteobacteria</taxon>
        <taxon>Burkholderiales</taxon>
        <taxon>Sphaerotilaceae</taxon>
        <taxon>Roseateles</taxon>
    </lineage>
</organism>
<proteinExistence type="inferred from homology"/>
<comment type="catalytic activity">
    <reaction evidence="1">
        <text>Release of an N-terminal amino acid, Xaa-|-Yaa- from a peptide, amide or arylamide. Xaa is preferably Ala, but may be most amino acids including Pro (slow action). When a terminal hydrophobic residue is followed by a prolyl residue, the two may be released as an intact Xaa-Pro dipeptide.</text>
        <dbReference type="EC" id="3.4.11.2"/>
    </reaction>
</comment>
<dbReference type="SUPFAM" id="SSF55486">
    <property type="entry name" value="Metalloproteases ('zincins'), catalytic domain"/>
    <property type="match status" value="1"/>
</dbReference>
<evidence type="ECO:0000256" key="11">
    <source>
        <dbReference type="ARBA" id="ARBA00023049"/>
    </source>
</evidence>
<evidence type="ECO:0000256" key="10">
    <source>
        <dbReference type="ARBA" id="ARBA00022833"/>
    </source>
</evidence>
<evidence type="ECO:0000256" key="6">
    <source>
        <dbReference type="ARBA" id="ARBA00022438"/>
    </source>
</evidence>
<feature type="chain" id="PRO_5045685957" description="Aminopeptidase N" evidence="12">
    <location>
        <begin position="22"/>
        <end position="436"/>
    </location>
</feature>
<keyword evidence="11" id="KW-0482">Metalloprotease</keyword>
<dbReference type="Gene3D" id="1.10.390.10">
    <property type="entry name" value="Neutral Protease Domain 2"/>
    <property type="match status" value="1"/>
</dbReference>
<keyword evidence="6 14" id="KW-0031">Aminopeptidase</keyword>
<protein>
    <recommendedName>
        <fullName evidence="5">Aminopeptidase N</fullName>
        <ecNumber evidence="4">3.4.11.2</ecNumber>
    </recommendedName>
</protein>
<evidence type="ECO:0000256" key="8">
    <source>
        <dbReference type="ARBA" id="ARBA00022723"/>
    </source>
</evidence>
<dbReference type="EMBL" id="JAVXZY010000006">
    <property type="protein sequence ID" value="MDT9000818.1"/>
    <property type="molecule type" value="Genomic_DNA"/>
</dbReference>
<keyword evidence="12" id="KW-0732">Signal</keyword>
<evidence type="ECO:0000313" key="14">
    <source>
        <dbReference type="EMBL" id="MDT9000818.1"/>
    </source>
</evidence>
<dbReference type="GO" id="GO:0004177">
    <property type="term" value="F:aminopeptidase activity"/>
    <property type="evidence" value="ECO:0007669"/>
    <property type="project" value="UniProtKB-KW"/>
</dbReference>
<evidence type="ECO:0000256" key="4">
    <source>
        <dbReference type="ARBA" id="ARBA00012564"/>
    </source>
</evidence>
<feature type="signal peptide" evidence="12">
    <location>
        <begin position="1"/>
        <end position="21"/>
    </location>
</feature>
<feature type="domain" description="Peptidase M1 membrane alanine aminopeptidase" evidence="13">
    <location>
        <begin position="277"/>
        <end position="434"/>
    </location>
</feature>
<name>A0ABU3PE57_9BURK</name>
<dbReference type="Gene3D" id="2.60.40.1730">
    <property type="entry name" value="tricorn interacting facor f3 domain"/>
    <property type="match status" value="1"/>
</dbReference>
<evidence type="ECO:0000256" key="7">
    <source>
        <dbReference type="ARBA" id="ARBA00022670"/>
    </source>
</evidence>
<dbReference type="RefSeq" id="WP_315651698.1">
    <property type="nucleotide sequence ID" value="NZ_JAVXZY010000006.1"/>
</dbReference>
<keyword evidence="15" id="KW-1185">Reference proteome</keyword>
<evidence type="ECO:0000313" key="15">
    <source>
        <dbReference type="Proteomes" id="UP001246372"/>
    </source>
</evidence>
<dbReference type="InterPro" id="IPR027268">
    <property type="entry name" value="Peptidase_M4/M1_CTD_sf"/>
</dbReference>
<dbReference type="PRINTS" id="PR00756">
    <property type="entry name" value="ALADIPTASE"/>
</dbReference>
<sequence length="436" mass="48345">MPSFSLILLATLALLPPSLLAATLPEAPAEHYELQLRPDFDAQTLHGQARLRWPASRVAVDQLWLNAPHLQLLGARLAGQDLTPAQIVREAEGWRLTLPQAQPVGQSITLELSYRAGPGNGLVFGTQHVYTAYASCDWLPCAGPELSRATLTTTLTLPHGYRSVASGLPLPEQADQRQRWAERRPYPLYTLGFAAGAFHEAEQAVGASRLRYLGVRDEAADLLARFAPTPAMLAFLSSKAGLPLPQPRYTQVLVPGGAAQEVSGHAVIGKAMLDPILEDAQEDWVIVHELAHQWWGNWLTCDSWAEFWLNEGITSFMTAAWKQHRWGEAAYQRELQLAEKRWQRARDAGWDRPLSWPGDYPNLGMKRAIHYSKGLLFMVALRSELGEAAFWDGLKRYTRAGAALAPARGVRAGDLRRAMELAAGRSLQGLFDRWVD</sequence>
<evidence type="ECO:0000256" key="3">
    <source>
        <dbReference type="ARBA" id="ARBA00010136"/>
    </source>
</evidence>
<dbReference type="SUPFAM" id="SSF63737">
    <property type="entry name" value="Leukotriene A4 hydrolase N-terminal domain"/>
    <property type="match status" value="1"/>
</dbReference>
<keyword evidence="7" id="KW-0645">Protease</keyword>
<comment type="cofactor">
    <cofactor evidence="2">
        <name>Zn(2+)</name>
        <dbReference type="ChEBI" id="CHEBI:29105"/>
    </cofactor>
</comment>
<evidence type="ECO:0000256" key="9">
    <source>
        <dbReference type="ARBA" id="ARBA00022801"/>
    </source>
</evidence>
<keyword evidence="8" id="KW-0479">Metal-binding</keyword>
<evidence type="ECO:0000256" key="2">
    <source>
        <dbReference type="ARBA" id="ARBA00001947"/>
    </source>
</evidence>
<dbReference type="InterPro" id="IPR001930">
    <property type="entry name" value="Peptidase_M1"/>
</dbReference>
<evidence type="ECO:0000256" key="12">
    <source>
        <dbReference type="SAM" id="SignalP"/>
    </source>
</evidence>
<dbReference type="PANTHER" id="PTHR11533:SF174">
    <property type="entry name" value="PUROMYCIN-SENSITIVE AMINOPEPTIDASE-RELATED"/>
    <property type="match status" value="1"/>
</dbReference>
<dbReference type="EC" id="3.4.11.2" evidence="4"/>
<dbReference type="Pfam" id="PF01433">
    <property type="entry name" value="Peptidase_M1"/>
    <property type="match status" value="1"/>
</dbReference>
<reference evidence="14" key="1">
    <citation type="submission" date="2023-09" db="EMBL/GenBank/DDBJ databases">
        <title>Paucibacter sp. APW11 Genome sequencing and assembly.</title>
        <authorList>
            <person name="Kim I."/>
        </authorList>
    </citation>
    <scope>NUCLEOTIDE SEQUENCE</scope>
    <source>
        <strain evidence="14">APW11</strain>
    </source>
</reference>
<evidence type="ECO:0000256" key="5">
    <source>
        <dbReference type="ARBA" id="ARBA00015611"/>
    </source>
</evidence>
<dbReference type="InterPro" id="IPR014782">
    <property type="entry name" value="Peptidase_M1_dom"/>
</dbReference>
<dbReference type="InterPro" id="IPR042097">
    <property type="entry name" value="Aminopeptidase_N-like_N_sf"/>
</dbReference>
<evidence type="ECO:0000256" key="1">
    <source>
        <dbReference type="ARBA" id="ARBA00000098"/>
    </source>
</evidence>
<evidence type="ECO:0000259" key="13">
    <source>
        <dbReference type="Pfam" id="PF01433"/>
    </source>
</evidence>
<keyword evidence="9" id="KW-0378">Hydrolase</keyword>
<keyword evidence="10" id="KW-0862">Zinc</keyword>
<dbReference type="InterPro" id="IPR050344">
    <property type="entry name" value="Peptidase_M1_aminopeptidases"/>
</dbReference>
<accession>A0ABU3PE57</accession>
<comment type="caution">
    <text evidence="14">The sequence shown here is derived from an EMBL/GenBank/DDBJ whole genome shotgun (WGS) entry which is preliminary data.</text>
</comment>
<gene>
    <name evidence="14" type="ORF">RQP53_16190</name>
</gene>